<evidence type="ECO:0000313" key="3">
    <source>
        <dbReference type="Proteomes" id="UP000308267"/>
    </source>
</evidence>
<sequence length="176" mass="20621">MLFPAVGFWTRSLQYWSFSIRNPNFLCFNTSSALRFAKNRKPINEEHFSDSDSEVVDEASEWKPDDPFYPEDVTFNPNFRQMTSHVQSLRYDKLLRVGLNLTRMAFDEALFSSRLRLNNQKVLKKGSVLRAGDKLDMITSEDGGITFGKRVRLIHFDRLPNTYKVTLRCWRSKVKL</sequence>
<protein>
    <recommendedName>
        <fullName evidence="1">Mitochondrial transcription rescue factor 1 C-terminal domain-containing protein</fullName>
    </recommendedName>
</protein>
<keyword evidence="3" id="KW-1185">Reference proteome</keyword>
<comment type="caution">
    <text evidence="2">The sequence shown here is derived from an EMBL/GenBank/DDBJ whole genome shotgun (WGS) entry which is preliminary data.</text>
</comment>
<dbReference type="GO" id="GO:0003723">
    <property type="term" value="F:RNA binding"/>
    <property type="evidence" value="ECO:0007669"/>
    <property type="project" value="TreeGrafter"/>
</dbReference>
<organism evidence="2 3">
    <name type="scientific">Opisthorchis felineus</name>
    <dbReference type="NCBI Taxonomy" id="147828"/>
    <lineage>
        <taxon>Eukaryota</taxon>
        <taxon>Metazoa</taxon>
        <taxon>Spiralia</taxon>
        <taxon>Lophotrochozoa</taxon>
        <taxon>Platyhelminthes</taxon>
        <taxon>Trematoda</taxon>
        <taxon>Digenea</taxon>
        <taxon>Opisthorchiida</taxon>
        <taxon>Opisthorchiata</taxon>
        <taxon>Opisthorchiidae</taxon>
        <taxon>Opisthorchis</taxon>
    </lineage>
</organism>
<dbReference type="EMBL" id="SJOL01006477">
    <property type="protein sequence ID" value="TGZ65812.1"/>
    <property type="molecule type" value="Genomic_DNA"/>
</dbReference>
<dbReference type="OrthoDB" id="4150at2759"/>
<dbReference type="PANTHER" id="PTHR13633">
    <property type="entry name" value="MITOCHONDRIAL TRANSCRIPTION RESCUE FACTOR 1"/>
    <property type="match status" value="1"/>
</dbReference>
<dbReference type="GO" id="GO:0005739">
    <property type="term" value="C:mitochondrion"/>
    <property type="evidence" value="ECO:0007669"/>
    <property type="project" value="TreeGrafter"/>
</dbReference>
<evidence type="ECO:0000313" key="2">
    <source>
        <dbReference type="EMBL" id="TGZ65812.1"/>
    </source>
</evidence>
<name>A0A4S2LPZ5_OPIFE</name>
<reference evidence="2 3" key="1">
    <citation type="journal article" date="2019" name="BMC Genomics">
        <title>New insights from Opisthorchis felineus genome: update on genomics of the epidemiologically important liver flukes.</title>
        <authorList>
            <person name="Ershov N.I."/>
            <person name="Mordvinov V.A."/>
            <person name="Prokhortchouk E.B."/>
            <person name="Pakharukova M.Y."/>
            <person name="Gunbin K.V."/>
            <person name="Ustyantsev K."/>
            <person name="Genaev M.A."/>
            <person name="Blinov A.G."/>
            <person name="Mazur A."/>
            <person name="Boulygina E."/>
            <person name="Tsygankova S."/>
            <person name="Khrameeva E."/>
            <person name="Chekanov N."/>
            <person name="Fan G."/>
            <person name="Xiao A."/>
            <person name="Zhang H."/>
            <person name="Xu X."/>
            <person name="Yang H."/>
            <person name="Solovyev V."/>
            <person name="Lee S.M."/>
            <person name="Liu X."/>
            <person name="Afonnikov D.A."/>
            <person name="Skryabin K.G."/>
        </authorList>
    </citation>
    <scope>NUCLEOTIDE SEQUENCE [LARGE SCALE GENOMIC DNA]</scope>
    <source>
        <strain evidence="2">AK-0245</strain>
        <tissue evidence="2">Whole organism</tissue>
    </source>
</reference>
<gene>
    <name evidence="2" type="ORF">CRM22_005706</name>
</gene>
<feature type="domain" description="Mitochondrial transcription rescue factor 1 C-terminal" evidence="1">
    <location>
        <begin position="82"/>
        <end position="172"/>
    </location>
</feature>
<dbReference type="Proteomes" id="UP000308267">
    <property type="component" value="Unassembled WGS sequence"/>
</dbReference>
<evidence type="ECO:0000259" key="1">
    <source>
        <dbReference type="Pfam" id="PF25818"/>
    </source>
</evidence>
<accession>A0A4S2LPZ5</accession>
<dbReference type="GO" id="GO:1903108">
    <property type="term" value="P:regulation of mitochondrial transcription"/>
    <property type="evidence" value="ECO:0007669"/>
    <property type="project" value="TreeGrafter"/>
</dbReference>
<dbReference type="InterPro" id="IPR057896">
    <property type="entry name" value="MTRES1_C"/>
</dbReference>
<proteinExistence type="predicted"/>
<dbReference type="PANTHER" id="PTHR13633:SF3">
    <property type="entry name" value="MITOCHONDRIAL TRANSCRIPTION RESCUE FACTOR 1"/>
    <property type="match status" value="1"/>
</dbReference>
<dbReference type="Pfam" id="PF25818">
    <property type="entry name" value="MTRES1_C"/>
    <property type="match status" value="1"/>
</dbReference>
<dbReference type="AlphaFoldDB" id="A0A4S2LPZ5"/>
<dbReference type="STRING" id="147828.A0A4S2LPZ5"/>